<dbReference type="EMBL" id="JAGGNH010000006">
    <property type="protein sequence ID" value="KAJ0970142.1"/>
    <property type="molecule type" value="Genomic_DNA"/>
</dbReference>
<sequence>METTCKLHVQNQTDYTLSRNPKSHHSPETDMEETIFRPNSKRLAVVTGANKGIGLEIVKQLASNGVMVLLTARDVKRGTEAVEKLKESGFSDVVFHQLDVADTSSIASLADFIKTQFGKLDILVNNAAIIGIIVDLQHLDSSTKESMEQGGWPAFHKMVNAAVEDYKNAEECLGINYYGAKKVIDSLIPLLQLSHSPRIVNVSSLLGQLQNISSESIKREFDDVDNLTEEKLDELLQRYLSDFKAKKLEENGWPTSASAYKVSKTALNALTRILAKKYPKFCINCVHPGYVKTDINWNTGIISVEEAAKGPVMLALLSDGGPSGLYYDLTSISTYE</sequence>
<protein>
    <recommendedName>
        <fullName evidence="5">Short-chain dehydrogenase/reductase</fullName>
        <ecNumber evidence="5">1.1.1.-</ecNumber>
    </recommendedName>
</protein>
<accession>A0A9D5HBD9</accession>
<dbReference type="PANTHER" id="PTHR43490:SF73">
    <property type="entry name" value="OS07G0685800 PROTEIN"/>
    <property type="match status" value="1"/>
</dbReference>
<keyword evidence="2 5" id="KW-0521">NADP</keyword>
<evidence type="ECO:0000256" key="4">
    <source>
        <dbReference type="RuleBase" id="RU000363"/>
    </source>
</evidence>
<gene>
    <name evidence="7" type="ORF">J5N97_023019</name>
</gene>
<dbReference type="PRINTS" id="PR00081">
    <property type="entry name" value="GDHRDH"/>
</dbReference>
<keyword evidence="8" id="KW-1185">Reference proteome</keyword>
<feature type="region of interest" description="Disordered" evidence="6">
    <location>
        <begin position="1"/>
        <end position="32"/>
    </location>
</feature>
<dbReference type="FunFam" id="3.40.50.720:FF:000312">
    <property type="entry name" value="(+)-neomenthol dehydrogenase"/>
    <property type="match status" value="1"/>
</dbReference>
<evidence type="ECO:0000256" key="2">
    <source>
        <dbReference type="ARBA" id="ARBA00022857"/>
    </source>
</evidence>
<comment type="similarity">
    <text evidence="1 4">Belongs to the short-chain dehydrogenases/reductases (SDR) family.</text>
</comment>
<evidence type="ECO:0000256" key="5">
    <source>
        <dbReference type="RuleBase" id="RU369024"/>
    </source>
</evidence>
<reference evidence="7" key="1">
    <citation type="submission" date="2021-03" db="EMBL/GenBank/DDBJ databases">
        <authorList>
            <person name="Li Z."/>
            <person name="Yang C."/>
        </authorList>
    </citation>
    <scope>NUCLEOTIDE SEQUENCE</scope>
    <source>
        <strain evidence="7">Dzin_1.0</strain>
        <tissue evidence="7">Leaf</tissue>
    </source>
</reference>
<dbReference type="SUPFAM" id="SSF51735">
    <property type="entry name" value="NAD(P)-binding Rossmann-fold domains"/>
    <property type="match status" value="1"/>
</dbReference>
<dbReference type="Gene3D" id="3.40.50.720">
    <property type="entry name" value="NAD(P)-binding Rossmann-like Domain"/>
    <property type="match status" value="1"/>
</dbReference>
<keyword evidence="3 5" id="KW-0560">Oxidoreductase</keyword>
<dbReference type="AlphaFoldDB" id="A0A9D5HBD9"/>
<reference evidence="7" key="2">
    <citation type="journal article" date="2022" name="Hortic Res">
        <title>The genome of Dioscorea zingiberensis sheds light on the biosynthesis, origin and evolution of the medicinally important diosgenin saponins.</title>
        <authorList>
            <person name="Li Y."/>
            <person name="Tan C."/>
            <person name="Li Z."/>
            <person name="Guo J."/>
            <person name="Li S."/>
            <person name="Chen X."/>
            <person name="Wang C."/>
            <person name="Dai X."/>
            <person name="Yang H."/>
            <person name="Song W."/>
            <person name="Hou L."/>
            <person name="Xu J."/>
            <person name="Tong Z."/>
            <person name="Xu A."/>
            <person name="Yuan X."/>
            <person name="Wang W."/>
            <person name="Yang Q."/>
            <person name="Chen L."/>
            <person name="Sun Z."/>
            <person name="Wang K."/>
            <person name="Pan B."/>
            <person name="Chen J."/>
            <person name="Bao Y."/>
            <person name="Liu F."/>
            <person name="Qi X."/>
            <person name="Gang D.R."/>
            <person name="Wen J."/>
            <person name="Li J."/>
        </authorList>
    </citation>
    <scope>NUCLEOTIDE SEQUENCE</scope>
    <source>
        <strain evidence="7">Dzin_1.0</strain>
    </source>
</reference>
<dbReference type="GO" id="GO:0016020">
    <property type="term" value="C:membrane"/>
    <property type="evidence" value="ECO:0007669"/>
    <property type="project" value="TreeGrafter"/>
</dbReference>
<dbReference type="Proteomes" id="UP001085076">
    <property type="component" value="Miscellaneous, Linkage group lg06"/>
</dbReference>
<dbReference type="CDD" id="cd05324">
    <property type="entry name" value="carb_red_PTCR-like_SDR_c"/>
    <property type="match status" value="1"/>
</dbReference>
<dbReference type="Pfam" id="PF00106">
    <property type="entry name" value="adh_short"/>
    <property type="match status" value="1"/>
</dbReference>
<feature type="compositionally biased region" description="Polar residues" evidence="6">
    <location>
        <begin position="1"/>
        <end position="20"/>
    </location>
</feature>
<dbReference type="InterPro" id="IPR036291">
    <property type="entry name" value="NAD(P)-bd_dom_sf"/>
</dbReference>
<evidence type="ECO:0000313" key="7">
    <source>
        <dbReference type="EMBL" id="KAJ0970142.1"/>
    </source>
</evidence>
<dbReference type="EC" id="1.1.1.-" evidence="5"/>
<dbReference type="PANTHER" id="PTHR43490">
    <property type="entry name" value="(+)-NEOMENTHOL DEHYDROGENASE"/>
    <property type="match status" value="1"/>
</dbReference>
<dbReference type="GO" id="GO:0016616">
    <property type="term" value="F:oxidoreductase activity, acting on the CH-OH group of donors, NAD or NADP as acceptor"/>
    <property type="evidence" value="ECO:0007669"/>
    <property type="project" value="InterPro"/>
</dbReference>
<comment type="caution">
    <text evidence="7">The sequence shown here is derived from an EMBL/GenBank/DDBJ whole genome shotgun (WGS) entry which is preliminary data.</text>
</comment>
<evidence type="ECO:0000256" key="1">
    <source>
        <dbReference type="ARBA" id="ARBA00006484"/>
    </source>
</evidence>
<dbReference type="InterPro" id="IPR002347">
    <property type="entry name" value="SDR_fam"/>
</dbReference>
<dbReference type="InterPro" id="IPR045313">
    <property type="entry name" value="CBR1-like"/>
</dbReference>
<organism evidence="7 8">
    <name type="scientific">Dioscorea zingiberensis</name>
    <dbReference type="NCBI Taxonomy" id="325984"/>
    <lineage>
        <taxon>Eukaryota</taxon>
        <taxon>Viridiplantae</taxon>
        <taxon>Streptophyta</taxon>
        <taxon>Embryophyta</taxon>
        <taxon>Tracheophyta</taxon>
        <taxon>Spermatophyta</taxon>
        <taxon>Magnoliopsida</taxon>
        <taxon>Liliopsida</taxon>
        <taxon>Dioscoreales</taxon>
        <taxon>Dioscoreaceae</taxon>
        <taxon>Dioscorea</taxon>
    </lineage>
</organism>
<name>A0A9D5HBD9_9LILI</name>
<dbReference type="OrthoDB" id="1933717at2759"/>
<dbReference type="PRINTS" id="PR00080">
    <property type="entry name" value="SDRFAMILY"/>
</dbReference>
<evidence type="ECO:0000256" key="6">
    <source>
        <dbReference type="SAM" id="MobiDB-lite"/>
    </source>
</evidence>
<evidence type="ECO:0000256" key="3">
    <source>
        <dbReference type="ARBA" id="ARBA00023002"/>
    </source>
</evidence>
<proteinExistence type="inferred from homology"/>
<evidence type="ECO:0000313" key="8">
    <source>
        <dbReference type="Proteomes" id="UP001085076"/>
    </source>
</evidence>